<dbReference type="Gene3D" id="3.20.20.70">
    <property type="entry name" value="Aldolase class I"/>
    <property type="match status" value="1"/>
</dbReference>
<dbReference type="SFLD" id="SFLDF00562">
    <property type="entry name" value="HemN-like__clustered_with_heat"/>
    <property type="match status" value="1"/>
</dbReference>
<dbReference type="PROSITE" id="PS51918">
    <property type="entry name" value="RADICAL_SAM"/>
    <property type="match status" value="1"/>
</dbReference>
<comment type="similarity">
    <text evidence="1">Belongs to the anaerobic coproporphyrinogen-III oxidase family. HemW subfamily.</text>
</comment>
<evidence type="ECO:0000256" key="8">
    <source>
        <dbReference type="ARBA" id="ARBA00023186"/>
    </source>
</evidence>
<dbReference type="InterPro" id="IPR034505">
    <property type="entry name" value="Coproporphyrinogen-III_oxidase"/>
</dbReference>
<dbReference type="InterPro" id="IPR006638">
    <property type="entry name" value="Elp3/MiaA/NifB-like_rSAM"/>
</dbReference>
<evidence type="ECO:0000313" key="11">
    <source>
        <dbReference type="EMBL" id="TCU63587.1"/>
    </source>
</evidence>
<name>A0A4R3TPD0_9FIRM</name>
<dbReference type="Pfam" id="PF06969">
    <property type="entry name" value="HemN_C"/>
    <property type="match status" value="1"/>
</dbReference>
<evidence type="ECO:0000256" key="7">
    <source>
        <dbReference type="ARBA" id="ARBA00023014"/>
    </source>
</evidence>
<feature type="domain" description="Radical SAM core" evidence="10">
    <location>
        <begin position="1"/>
        <end position="224"/>
    </location>
</feature>
<proteinExistence type="inferred from homology"/>
<dbReference type="PANTHER" id="PTHR13932">
    <property type="entry name" value="COPROPORPHYRINIGEN III OXIDASE"/>
    <property type="match status" value="1"/>
</dbReference>
<protein>
    <recommendedName>
        <fullName evidence="2 9">Heme chaperone HemW</fullName>
    </recommendedName>
</protein>
<keyword evidence="9" id="KW-0963">Cytoplasm</keyword>
<evidence type="ECO:0000256" key="9">
    <source>
        <dbReference type="RuleBase" id="RU364116"/>
    </source>
</evidence>
<evidence type="ECO:0000259" key="10">
    <source>
        <dbReference type="PROSITE" id="PS51918"/>
    </source>
</evidence>
<dbReference type="RefSeq" id="WP_132223389.1">
    <property type="nucleotide sequence ID" value="NZ_JANKBG010000001.1"/>
</dbReference>
<accession>A0A4R3TPD0</accession>
<dbReference type="InterPro" id="IPR013785">
    <property type="entry name" value="Aldolase_TIM"/>
</dbReference>
<dbReference type="AlphaFoldDB" id="A0A4R3TPD0"/>
<dbReference type="SMART" id="SM00729">
    <property type="entry name" value="Elp3"/>
    <property type="match status" value="1"/>
</dbReference>
<evidence type="ECO:0000256" key="1">
    <source>
        <dbReference type="ARBA" id="ARBA00006100"/>
    </source>
</evidence>
<keyword evidence="7 9" id="KW-0411">Iron-sulfur</keyword>
<gene>
    <name evidence="11" type="ORF">EDD61_101241</name>
</gene>
<dbReference type="GO" id="GO:0046872">
    <property type="term" value="F:metal ion binding"/>
    <property type="evidence" value="ECO:0007669"/>
    <property type="project" value="UniProtKB-UniRule"/>
</dbReference>
<dbReference type="SUPFAM" id="SSF102114">
    <property type="entry name" value="Radical SAM enzymes"/>
    <property type="match status" value="1"/>
</dbReference>
<dbReference type="GO" id="GO:0004109">
    <property type="term" value="F:coproporphyrinogen oxidase activity"/>
    <property type="evidence" value="ECO:0007669"/>
    <property type="project" value="InterPro"/>
</dbReference>
<keyword evidence="6 9" id="KW-0408">Iron</keyword>
<organism evidence="11 12">
    <name type="scientific">Longicatena caecimuris</name>
    <dbReference type="NCBI Taxonomy" id="1796635"/>
    <lineage>
        <taxon>Bacteria</taxon>
        <taxon>Bacillati</taxon>
        <taxon>Bacillota</taxon>
        <taxon>Erysipelotrichia</taxon>
        <taxon>Erysipelotrichales</taxon>
        <taxon>Erysipelotrichaceae</taxon>
        <taxon>Longicatena</taxon>
    </lineage>
</organism>
<sequence length="369" mass="42348">MCKAAYLHVPFCQDICAYCDFFRCRYHVGLAEKWLAAMAKELTIKKLSPLTTMYIGGGTPSALQPHQLETLLSLLVPYTKEVNEYTIEANVESLTDEKLDICQRYGVNRISLGVQSLQPSLLNQMHRHHTSEDVLACIKRIHAHGIHNISIDMIYGLPKQSLAMWEEDLHTIVSSFPIQHISLYGLTIEPHSEFGRQGIQNIDEDIEADMYDLAITLLQQYGFQQYEISNFAKPKYASLHNQVYWRYEDFYGIGCGASGKDKRGRYENTRNLETYLQQGASSVYEKLDTKAQMFEMIMMSLRMKQGISRQAFFERFGKDISEVYGSIIEKQKEKGLLLVDEEKIWASERGFHLLNDVLVEFLGDDEAHG</sequence>
<keyword evidence="8 9" id="KW-0143">Chaperone</keyword>
<dbReference type="SFLD" id="SFLDS00029">
    <property type="entry name" value="Radical_SAM"/>
    <property type="match status" value="1"/>
</dbReference>
<dbReference type="InterPro" id="IPR010723">
    <property type="entry name" value="HemN_C"/>
</dbReference>
<dbReference type="Proteomes" id="UP000295773">
    <property type="component" value="Unassembled WGS sequence"/>
</dbReference>
<dbReference type="PANTHER" id="PTHR13932:SF5">
    <property type="entry name" value="RADICAL S-ADENOSYL METHIONINE DOMAIN-CONTAINING PROTEIN 1, MITOCHONDRIAL"/>
    <property type="match status" value="1"/>
</dbReference>
<dbReference type="NCBIfam" id="TIGR00539">
    <property type="entry name" value="hemN_rel"/>
    <property type="match status" value="1"/>
</dbReference>
<keyword evidence="12" id="KW-1185">Reference proteome</keyword>
<comment type="caution">
    <text evidence="11">The sequence shown here is derived from an EMBL/GenBank/DDBJ whole genome shotgun (WGS) entry which is preliminary data.</text>
</comment>
<keyword evidence="4 9" id="KW-0949">S-adenosyl-L-methionine</keyword>
<dbReference type="GO" id="GO:0005737">
    <property type="term" value="C:cytoplasm"/>
    <property type="evidence" value="ECO:0007669"/>
    <property type="project" value="UniProtKB-SubCell"/>
</dbReference>
<dbReference type="InterPro" id="IPR058240">
    <property type="entry name" value="rSAM_sf"/>
</dbReference>
<dbReference type="SFLD" id="SFLDF00288">
    <property type="entry name" value="HemN-like__clustered_with_nucl"/>
    <property type="match status" value="1"/>
</dbReference>
<reference evidence="11 12" key="1">
    <citation type="submission" date="2019-03" db="EMBL/GenBank/DDBJ databases">
        <title>Genomic Encyclopedia of Type Strains, Phase IV (KMG-IV): sequencing the most valuable type-strain genomes for metagenomic binning, comparative biology and taxonomic classification.</title>
        <authorList>
            <person name="Goeker M."/>
        </authorList>
    </citation>
    <scope>NUCLEOTIDE SEQUENCE [LARGE SCALE GENOMIC DNA]</scope>
    <source>
        <strain evidence="11 12">DSM 29481</strain>
    </source>
</reference>
<dbReference type="GO" id="GO:0006779">
    <property type="term" value="P:porphyrin-containing compound biosynthetic process"/>
    <property type="evidence" value="ECO:0007669"/>
    <property type="project" value="InterPro"/>
</dbReference>
<evidence type="ECO:0000313" key="12">
    <source>
        <dbReference type="Proteomes" id="UP000295773"/>
    </source>
</evidence>
<evidence type="ECO:0000256" key="3">
    <source>
        <dbReference type="ARBA" id="ARBA00022617"/>
    </source>
</evidence>
<evidence type="ECO:0000256" key="2">
    <source>
        <dbReference type="ARBA" id="ARBA00017228"/>
    </source>
</evidence>
<dbReference type="InterPro" id="IPR007197">
    <property type="entry name" value="rSAM"/>
</dbReference>
<comment type="subcellular location">
    <subcellularLocation>
        <location evidence="9">Cytoplasm</location>
    </subcellularLocation>
</comment>
<evidence type="ECO:0000256" key="6">
    <source>
        <dbReference type="ARBA" id="ARBA00023004"/>
    </source>
</evidence>
<keyword evidence="5 9" id="KW-0479">Metal-binding</keyword>
<comment type="function">
    <text evidence="9">Probably acts as a heme chaperone, transferring heme to an unknown acceptor. Binds one molecule of heme per monomer, possibly covalently. Binds 1 [4Fe-4S] cluster. The cluster is coordinated with 3 cysteines and an exchangeable S-adenosyl-L-methionine.</text>
</comment>
<dbReference type="EMBL" id="SMBP01000001">
    <property type="protein sequence ID" value="TCU63587.1"/>
    <property type="molecule type" value="Genomic_DNA"/>
</dbReference>
<evidence type="ECO:0000256" key="4">
    <source>
        <dbReference type="ARBA" id="ARBA00022691"/>
    </source>
</evidence>
<dbReference type="GO" id="GO:0051539">
    <property type="term" value="F:4 iron, 4 sulfur cluster binding"/>
    <property type="evidence" value="ECO:0007669"/>
    <property type="project" value="UniProtKB-UniRule"/>
</dbReference>
<dbReference type="InterPro" id="IPR004559">
    <property type="entry name" value="HemW-like"/>
</dbReference>
<keyword evidence="9" id="KW-0004">4Fe-4S</keyword>
<evidence type="ECO:0000256" key="5">
    <source>
        <dbReference type="ARBA" id="ARBA00022723"/>
    </source>
</evidence>
<dbReference type="SFLD" id="SFLDG01065">
    <property type="entry name" value="anaerobic_coproporphyrinogen-I"/>
    <property type="match status" value="1"/>
</dbReference>
<keyword evidence="3 9" id="KW-0349">Heme</keyword>
<dbReference type="Pfam" id="PF04055">
    <property type="entry name" value="Radical_SAM"/>
    <property type="match status" value="1"/>
</dbReference>